<dbReference type="InterPro" id="IPR014284">
    <property type="entry name" value="RNA_pol_sigma-70_dom"/>
</dbReference>
<evidence type="ECO:0000313" key="8">
    <source>
        <dbReference type="EMBL" id="BBP46199.1"/>
    </source>
</evidence>
<keyword evidence="5" id="KW-0804">Transcription</keyword>
<dbReference type="InterPro" id="IPR007627">
    <property type="entry name" value="RNA_pol_sigma70_r2"/>
</dbReference>
<dbReference type="Pfam" id="PF08281">
    <property type="entry name" value="Sigma70_r4_2"/>
    <property type="match status" value="1"/>
</dbReference>
<dbReference type="RefSeq" id="WP_173272578.1">
    <property type="nucleotide sequence ID" value="NZ_AP021889.1"/>
</dbReference>
<reference evidence="9" key="1">
    <citation type="submission" date="2019-11" db="EMBL/GenBank/DDBJ databases">
        <title>Isolation and characterization of two novel species in the genus Thiomicrorhabdus.</title>
        <authorList>
            <person name="Mochizuki J."/>
            <person name="Kojima H."/>
            <person name="Fukui M."/>
        </authorList>
    </citation>
    <scope>NUCLEOTIDE SEQUENCE [LARGE SCALE GENOMIC DNA]</scope>
    <source>
        <strain evidence="9">aks77</strain>
    </source>
</reference>
<dbReference type="InterPro" id="IPR013249">
    <property type="entry name" value="RNA_pol_sigma70_r4_t2"/>
</dbReference>
<evidence type="ECO:0000259" key="7">
    <source>
        <dbReference type="Pfam" id="PF08281"/>
    </source>
</evidence>
<evidence type="ECO:0000256" key="4">
    <source>
        <dbReference type="ARBA" id="ARBA00023125"/>
    </source>
</evidence>
<dbReference type="SUPFAM" id="SSF88946">
    <property type="entry name" value="Sigma2 domain of RNA polymerase sigma factors"/>
    <property type="match status" value="1"/>
</dbReference>
<dbReference type="GO" id="GO:0006352">
    <property type="term" value="P:DNA-templated transcription initiation"/>
    <property type="evidence" value="ECO:0007669"/>
    <property type="project" value="InterPro"/>
</dbReference>
<feature type="domain" description="RNA polymerase sigma factor 70 region 4 type 2" evidence="7">
    <location>
        <begin position="130"/>
        <end position="180"/>
    </location>
</feature>
<dbReference type="Pfam" id="PF04542">
    <property type="entry name" value="Sigma70_r2"/>
    <property type="match status" value="1"/>
</dbReference>
<keyword evidence="9" id="KW-1185">Reference proteome</keyword>
<dbReference type="SUPFAM" id="SSF88659">
    <property type="entry name" value="Sigma3 and sigma4 domains of RNA polymerase sigma factors"/>
    <property type="match status" value="1"/>
</dbReference>
<dbReference type="InterPro" id="IPR013325">
    <property type="entry name" value="RNA_pol_sigma_r2"/>
</dbReference>
<dbReference type="NCBIfam" id="TIGR02937">
    <property type="entry name" value="sigma70-ECF"/>
    <property type="match status" value="1"/>
</dbReference>
<dbReference type="PANTHER" id="PTHR43133">
    <property type="entry name" value="RNA POLYMERASE ECF-TYPE SIGMA FACTO"/>
    <property type="match status" value="1"/>
</dbReference>
<evidence type="ECO:0000256" key="1">
    <source>
        <dbReference type="ARBA" id="ARBA00010641"/>
    </source>
</evidence>
<dbReference type="InterPro" id="IPR039425">
    <property type="entry name" value="RNA_pol_sigma-70-like"/>
</dbReference>
<dbReference type="InterPro" id="IPR014289">
    <property type="entry name" value="RNA_pol_sigma-24-rel"/>
</dbReference>
<evidence type="ECO:0000256" key="2">
    <source>
        <dbReference type="ARBA" id="ARBA00023015"/>
    </source>
</evidence>
<gene>
    <name evidence="8" type="ORF">THMIRHAS_15720</name>
</gene>
<protein>
    <submittedName>
        <fullName evidence="8">RNA polymerase sigma factor</fullName>
    </submittedName>
</protein>
<evidence type="ECO:0000313" key="9">
    <source>
        <dbReference type="Proteomes" id="UP000501726"/>
    </source>
</evidence>
<organism evidence="8 9">
    <name type="scientific">Thiosulfatimonas sediminis</name>
    <dbReference type="NCBI Taxonomy" id="2675054"/>
    <lineage>
        <taxon>Bacteria</taxon>
        <taxon>Pseudomonadati</taxon>
        <taxon>Pseudomonadota</taxon>
        <taxon>Gammaproteobacteria</taxon>
        <taxon>Thiotrichales</taxon>
        <taxon>Piscirickettsiaceae</taxon>
        <taxon>Thiosulfatimonas</taxon>
    </lineage>
</organism>
<dbReference type="InterPro" id="IPR036388">
    <property type="entry name" value="WH-like_DNA-bd_sf"/>
</dbReference>
<sequence length="196" mass="23534">MSFHTPTQDPFAQQIAPLRPRLLAFARLHLNCSEDCDDLVQETLFAAWHRYAQFQGKSTLETWVFAILRRKLIDLYRQRSKIQIFEYDENQLPDTDTLFQEDEHWQKVQAPTVWPTPYKQMENEHFWQVFDLCIYHLPEQTSRVFSLHELLGFDTQQICETLQISEQNCWTILHRARLKLRACLEKNWFSPEESSK</sequence>
<dbReference type="PANTHER" id="PTHR43133:SF8">
    <property type="entry name" value="RNA POLYMERASE SIGMA FACTOR HI_1459-RELATED"/>
    <property type="match status" value="1"/>
</dbReference>
<dbReference type="GO" id="GO:0003677">
    <property type="term" value="F:DNA binding"/>
    <property type="evidence" value="ECO:0007669"/>
    <property type="project" value="UniProtKB-KW"/>
</dbReference>
<name>A0A6F8PVQ9_9GAMM</name>
<keyword evidence="4" id="KW-0238">DNA-binding</keyword>
<feature type="domain" description="RNA polymerase sigma-70 region 2" evidence="6">
    <location>
        <begin position="18"/>
        <end position="81"/>
    </location>
</feature>
<dbReference type="EMBL" id="AP021889">
    <property type="protein sequence ID" value="BBP46199.1"/>
    <property type="molecule type" value="Genomic_DNA"/>
</dbReference>
<dbReference type="InterPro" id="IPR013324">
    <property type="entry name" value="RNA_pol_sigma_r3/r4-like"/>
</dbReference>
<dbReference type="Proteomes" id="UP000501726">
    <property type="component" value="Chromosome"/>
</dbReference>
<evidence type="ECO:0000256" key="5">
    <source>
        <dbReference type="ARBA" id="ARBA00023163"/>
    </source>
</evidence>
<comment type="similarity">
    <text evidence="1">Belongs to the sigma-70 factor family. ECF subfamily.</text>
</comment>
<dbReference type="GO" id="GO:0016987">
    <property type="term" value="F:sigma factor activity"/>
    <property type="evidence" value="ECO:0007669"/>
    <property type="project" value="UniProtKB-KW"/>
</dbReference>
<evidence type="ECO:0000259" key="6">
    <source>
        <dbReference type="Pfam" id="PF04542"/>
    </source>
</evidence>
<keyword evidence="2" id="KW-0805">Transcription regulation</keyword>
<evidence type="ECO:0000256" key="3">
    <source>
        <dbReference type="ARBA" id="ARBA00023082"/>
    </source>
</evidence>
<dbReference type="NCBIfam" id="TIGR02943">
    <property type="entry name" value="Sig70_famx1"/>
    <property type="match status" value="1"/>
</dbReference>
<dbReference type="KEGG" id="tse:THMIRHAS_15720"/>
<dbReference type="Gene3D" id="1.10.10.10">
    <property type="entry name" value="Winged helix-like DNA-binding domain superfamily/Winged helix DNA-binding domain"/>
    <property type="match status" value="1"/>
</dbReference>
<dbReference type="AlphaFoldDB" id="A0A6F8PVQ9"/>
<keyword evidence="3" id="KW-0731">Sigma factor</keyword>
<proteinExistence type="inferred from homology"/>
<accession>A0A6F8PVQ9</accession>
<dbReference type="Gene3D" id="1.10.1740.10">
    <property type="match status" value="1"/>
</dbReference>